<dbReference type="Pfam" id="PF19252">
    <property type="entry name" value="HIND"/>
    <property type="match status" value="1"/>
</dbReference>
<feature type="compositionally biased region" description="Basic and acidic residues" evidence="6">
    <location>
        <begin position="114"/>
        <end position="123"/>
    </location>
</feature>
<feature type="compositionally biased region" description="Basic and acidic residues" evidence="6">
    <location>
        <begin position="376"/>
        <end position="385"/>
    </location>
</feature>
<feature type="region of interest" description="Disordered" evidence="6">
    <location>
        <begin position="251"/>
        <end position="318"/>
    </location>
</feature>
<dbReference type="PANTHER" id="PTHR14152:SF5">
    <property type="entry name" value="U4_U6.U5 TRI-SNRNP-ASSOCIATED PROTEIN 1"/>
    <property type="match status" value="1"/>
</dbReference>
<keyword evidence="3" id="KW-0507">mRNA processing</keyword>
<reference evidence="9" key="1">
    <citation type="submission" date="2016-05" db="EMBL/GenBank/DDBJ databases">
        <authorList>
            <person name="Naeem Raeece"/>
        </authorList>
    </citation>
    <scope>NUCLEOTIDE SEQUENCE [LARGE SCALE GENOMIC DNA]</scope>
</reference>
<reference evidence="10" key="3">
    <citation type="submission" date="2016-05" db="EMBL/GenBank/DDBJ databases">
        <authorList>
            <person name="Naeem R."/>
        </authorList>
    </citation>
    <scope>NUCLEOTIDE SEQUENCE [LARGE SCALE GENOMIC DNA]</scope>
</reference>
<evidence type="ECO:0000256" key="1">
    <source>
        <dbReference type="ARBA" id="ARBA00004123"/>
    </source>
</evidence>
<dbReference type="PANTHER" id="PTHR14152">
    <property type="entry name" value="SQUAMOUS CELL CARCINOMA ANTIGEN RECOGNISED BY CYTOTOXIC T LYMPHOCYTES"/>
    <property type="match status" value="1"/>
</dbReference>
<feature type="compositionally biased region" description="Basic residues" evidence="6">
    <location>
        <begin position="280"/>
        <end position="290"/>
    </location>
</feature>
<feature type="region of interest" description="Disordered" evidence="6">
    <location>
        <begin position="485"/>
        <end position="519"/>
    </location>
</feature>
<sequence>MDEECELSIEETNKLREKLGLKKLEVGEVYKDKDKHNQDDEKSAGNKRKGKGASVNGKDIMEVEENKKKKRGNTKNKDVEEEKKKTKTISEQFNDDIEDVQNWVNKTRKTMNKKLADEGIKYSDDDEEKKNKKKSKKKNNFVSNVKVEHKNEDITGEIILTLKDKHILKKKGDREEEEEEEEEEDCLINEDLKKQNMKSLLAKKDDSYWNKNYYNPLSYYEDMGKKNVTDSSSINMLPKYEDEKHSFDVSIKYDEDAKDNNQRSDEKNRGEEDNNEGVMKKGKGVWKRGSSRKEQDAERGIQEKEDTKKNANNDNIFKLKKRKINNISRRKKEEDVWGFLYDEPGEESERDKTKKGKNHDGGDRNDQNRRTGGKGDAGEQHEENAKVNAGDILDDVIKKIKEEQMNMEFNYFDDVFSENEEDKELYELLQKGNTLKKRKKENYQNELLKYIVINEGGKKANDEKNSDIIKLTDASEFCKNISLPTDMHENDKKTKIKKGEQGDGIPFEPSTSALAGNNRVNNAHNVSKYTAKENINENTSASAYGSTGGDLIKSGEKVERKKKKKHAHGDGDGEGDGDDDDDADDELGEFSHDGASEIFNEVKLDEGLYGALEYLKTKGELNMEDKIYRNPENKPLHMSTEKNEIKLDYKNDSGKVMTPKETFRYISWIFHGKKQGKNKLEKKIKRMELERRFKENPMDSMPTLNVLKKYQQVQKKSYFTLSSNN</sequence>
<dbReference type="GO" id="GO:0045292">
    <property type="term" value="P:mRNA cis splicing, via spliceosome"/>
    <property type="evidence" value="ECO:0007669"/>
    <property type="project" value="TreeGrafter"/>
</dbReference>
<organism evidence="7 10">
    <name type="scientific">Plasmodium ovale wallikeri</name>
    <dbReference type="NCBI Taxonomy" id="864142"/>
    <lineage>
        <taxon>Eukaryota</taxon>
        <taxon>Sar</taxon>
        <taxon>Alveolata</taxon>
        <taxon>Apicomplexa</taxon>
        <taxon>Aconoidasida</taxon>
        <taxon>Haemosporida</taxon>
        <taxon>Plasmodiidae</taxon>
        <taxon>Plasmodium</taxon>
        <taxon>Plasmodium (Plasmodium)</taxon>
    </lineage>
</organism>
<dbReference type="EMBL" id="FLRD01000068">
    <property type="protein sequence ID" value="SBT34214.1"/>
    <property type="molecule type" value="Genomic_DNA"/>
</dbReference>
<dbReference type="InterPro" id="IPR005011">
    <property type="entry name" value="SNU66/SART1"/>
</dbReference>
<dbReference type="Pfam" id="PF03343">
    <property type="entry name" value="SART-1"/>
    <property type="match status" value="2"/>
</dbReference>
<keyword evidence="4" id="KW-0508">mRNA splicing</keyword>
<feature type="compositionally biased region" description="Acidic residues" evidence="6">
    <location>
        <begin position="175"/>
        <end position="188"/>
    </location>
</feature>
<comment type="similarity">
    <text evidence="2">Belongs to the SNU66/SART1 family.</text>
</comment>
<dbReference type="GO" id="GO:0046540">
    <property type="term" value="C:U4/U6 x U5 tri-snRNP complex"/>
    <property type="evidence" value="ECO:0007669"/>
    <property type="project" value="InterPro"/>
</dbReference>
<evidence type="ECO:0000256" key="4">
    <source>
        <dbReference type="ARBA" id="ARBA00023187"/>
    </source>
</evidence>
<feature type="compositionally biased region" description="Polar residues" evidence="6">
    <location>
        <begin position="509"/>
        <end position="519"/>
    </location>
</feature>
<dbReference type="EMBL" id="FLRE01000084">
    <property type="protein sequence ID" value="SBT34676.1"/>
    <property type="molecule type" value="Genomic_DNA"/>
</dbReference>
<evidence type="ECO:0000256" key="3">
    <source>
        <dbReference type="ARBA" id="ARBA00022664"/>
    </source>
</evidence>
<feature type="compositionally biased region" description="Acidic residues" evidence="6">
    <location>
        <begin position="572"/>
        <end position="588"/>
    </location>
</feature>
<keyword evidence="5" id="KW-0539">Nucleus</keyword>
<dbReference type="GO" id="GO:0000481">
    <property type="term" value="P:maturation of 5S rRNA"/>
    <property type="evidence" value="ECO:0007669"/>
    <property type="project" value="TreeGrafter"/>
</dbReference>
<feature type="compositionally biased region" description="Basic and acidic residues" evidence="6">
    <location>
        <begin position="251"/>
        <end position="272"/>
    </location>
</feature>
<feature type="region of interest" description="Disordered" evidence="6">
    <location>
        <begin position="109"/>
        <end position="142"/>
    </location>
</feature>
<proteinExistence type="inferred from homology"/>
<dbReference type="InterPro" id="IPR045347">
    <property type="entry name" value="HIND"/>
</dbReference>
<name>A0A1A8YRP9_PLAOA</name>
<feature type="region of interest" description="Disordered" evidence="6">
    <location>
        <begin position="539"/>
        <end position="594"/>
    </location>
</feature>
<protein>
    <submittedName>
        <fullName evidence="7">U4/U6.U5 tri-snRNP-associated protein 1, putative (SART1)</fullName>
    </submittedName>
</protein>
<accession>A0A1A8YRP9</accession>
<feature type="region of interest" description="Disordered" evidence="6">
    <location>
        <begin position="26"/>
        <end position="91"/>
    </location>
</feature>
<keyword evidence="10" id="KW-1185">Reference proteome</keyword>
<feature type="compositionally biased region" description="Basic and acidic residues" evidence="6">
    <location>
        <begin position="75"/>
        <end position="84"/>
    </location>
</feature>
<dbReference type="Proteomes" id="UP000078555">
    <property type="component" value="Unassembled WGS sequence"/>
</dbReference>
<evidence type="ECO:0000256" key="5">
    <source>
        <dbReference type="ARBA" id="ARBA00023242"/>
    </source>
</evidence>
<evidence type="ECO:0000313" key="8">
    <source>
        <dbReference type="EMBL" id="SBT34676.1"/>
    </source>
</evidence>
<evidence type="ECO:0000313" key="7">
    <source>
        <dbReference type="EMBL" id="SBT34214.1"/>
    </source>
</evidence>
<feature type="compositionally biased region" description="Basic and acidic residues" evidence="6">
    <location>
        <begin position="347"/>
        <end position="369"/>
    </location>
</feature>
<feature type="compositionally biased region" description="Basic and acidic residues" evidence="6">
    <location>
        <begin position="486"/>
        <end position="501"/>
    </location>
</feature>
<evidence type="ECO:0000313" key="10">
    <source>
        <dbReference type="Proteomes" id="UP000078555"/>
    </source>
</evidence>
<comment type="subcellular location">
    <subcellularLocation>
        <location evidence="1">Nucleus</location>
    </subcellularLocation>
</comment>
<dbReference type="AlphaFoldDB" id="A0A1A8YRP9"/>
<reference evidence="7" key="2">
    <citation type="submission" date="2016-05" db="EMBL/GenBank/DDBJ databases">
        <authorList>
            <person name="Lavstsen T."/>
            <person name="Jespersen J.S."/>
        </authorList>
    </citation>
    <scope>NUCLEOTIDE SEQUENCE [LARGE SCALE GENOMIC DNA]</scope>
</reference>
<feature type="compositionally biased region" description="Basic and acidic residues" evidence="6">
    <location>
        <begin position="26"/>
        <end position="44"/>
    </location>
</feature>
<evidence type="ECO:0000256" key="2">
    <source>
        <dbReference type="ARBA" id="ARBA00006076"/>
    </source>
</evidence>
<feature type="region of interest" description="Disordered" evidence="6">
    <location>
        <begin position="169"/>
        <end position="188"/>
    </location>
</feature>
<dbReference type="Proteomes" id="UP000078550">
    <property type="component" value="Unassembled WGS sequence"/>
</dbReference>
<gene>
    <name evidence="7" type="ORF">POVWA1_021080</name>
    <name evidence="8" type="ORF">POVWA2_021060</name>
</gene>
<evidence type="ECO:0000313" key="9">
    <source>
        <dbReference type="Proteomes" id="UP000078550"/>
    </source>
</evidence>
<evidence type="ECO:0000256" key="6">
    <source>
        <dbReference type="SAM" id="MobiDB-lite"/>
    </source>
</evidence>
<feature type="compositionally biased region" description="Basic and acidic residues" evidence="6">
    <location>
        <begin position="291"/>
        <end position="311"/>
    </location>
</feature>
<feature type="region of interest" description="Disordered" evidence="6">
    <location>
        <begin position="342"/>
        <end position="388"/>
    </location>
</feature>